<proteinExistence type="inferred from homology"/>
<dbReference type="EMBL" id="LBTX01000008">
    <property type="protein sequence ID" value="KKQ50154.1"/>
    <property type="molecule type" value="Genomic_DNA"/>
</dbReference>
<dbReference type="InterPro" id="IPR036789">
    <property type="entry name" value="Ribosomal_uL6-like_a/b-dom_sf"/>
</dbReference>
<dbReference type="PRINTS" id="PR00059">
    <property type="entry name" value="RIBOSOMALL6"/>
</dbReference>
<comment type="similarity">
    <text evidence="5">Belongs to the universal ribosomal protein uL6 family.</text>
</comment>
<evidence type="ECO:0000313" key="9">
    <source>
        <dbReference type="Proteomes" id="UP000034231"/>
    </source>
</evidence>
<dbReference type="AlphaFoldDB" id="A0A0G0KLW1"/>
<gene>
    <name evidence="8" type="ORF">US68_C0008G0039</name>
</gene>
<dbReference type="PIRSF" id="PIRSF002162">
    <property type="entry name" value="Ribosomal_L6"/>
    <property type="match status" value="1"/>
</dbReference>
<evidence type="ECO:0000256" key="3">
    <source>
        <dbReference type="ARBA" id="ARBA00035454"/>
    </source>
</evidence>
<dbReference type="PANTHER" id="PTHR11655">
    <property type="entry name" value="60S/50S RIBOSOMAL PROTEIN L6/L9"/>
    <property type="match status" value="1"/>
</dbReference>
<feature type="domain" description="Large ribosomal subunit protein uL6 alpha-beta" evidence="7">
    <location>
        <begin position="11"/>
        <end position="79"/>
    </location>
</feature>
<dbReference type="Proteomes" id="UP000034231">
    <property type="component" value="Unassembled WGS sequence"/>
</dbReference>
<evidence type="ECO:0000256" key="5">
    <source>
        <dbReference type="RuleBase" id="RU003869"/>
    </source>
</evidence>
<dbReference type="PROSITE" id="PS00525">
    <property type="entry name" value="RIBOSOMAL_L6_1"/>
    <property type="match status" value="1"/>
</dbReference>
<evidence type="ECO:0000256" key="1">
    <source>
        <dbReference type="ARBA" id="ARBA00022980"/>
    </source>
</evidence>
<dbReference type="GO" id="GO:0022625">
    <property type="term" value="C:cytosolic large ribosomal subunit"/>
    <property type="evidence" value="ECO:0007669"/>
    <property type="project" value="UniProtKB-UniRule"/>
</dbReference>
<evidence type="ECO:0000256" key="2">
    <source>
        <dbReference type="ARBA" id="ARBA00023274"/>
    </source>
</evidence>
<accession>A0A0G0KLW1</accession>
<dbReference type="GO" id="GO:0003735">
    <property type="term" value="F:structural constituent of ribosome"/>
    <property type="evidence" value="ECO:0007669"/>
    <property type="project" value="UniProtKB-UniRule"/>
</dbReference>
<dbReference type="Pfam" id="PF00347">
    <property type="entry name" value="Ribosomal_L6"/>
    <property type="match status" value="2"/>
</dbReference>
<keyword evidence="2 5" id="KW-0687">Ribonucleoprotein</keyword>
<organism evidence="8 9">
    <name type="scientific">Candidatus Shapirobacteria bacterium GW2011_GWE1_38_10</name>
    <dbReference type="NCBI Taxonomy" id="1618488"/>
    <lineage>
        <taxon>Bacteria</taxon>
        <taxon>Candidatus Shapironibacteriota</taxon>
    </lineage>
</organism>
<dbReference type="PANTHER" id="PTHR11655:SF14">
    <property type="entry name" value="LARGE RIBOSOMAL SUBUNIT PROTEIN UL6M"/>
    <property type="match status" value="1"/>
</dbReference>
<reference evidence="8 9" key="1">
    <citation type="journal article" date="2015" name="Nature">
        <title>rRNA introns, odd ribosomes, and small enigmatic genomes across a large radiation of phyla.</title>
        <authorList>
            <person name="Brown C.T."/>
            <person name="Hug L.A."/>
            <person name="Thomas B.C."/>
            <person name="Sharon I."/>
            <person name="Castelle C.J."/>
            <person name="Singh A."/>
            <person name="Wilkins M.J."/>
            <person name="Williams K.H."/>
            <person name="Banfield J.F."/>
        </authorList>
    </citation>
    <scope>NUCLEOTIDE SEQUENCE [LARGE SCALE GENOMIC DNA]</scope>
</reference>
<protein>
    <recommendedName>
        <fullName evidence="3 4">50S ribosomal protein L6</fullName>
    </recommendedName>
</protein>
<evidence type="ECO:0000259" key="7">
    <source>
        <dbReference type="Pfam" id="PF00347"/>
    </source>
</evidence>
<dbReference type="InterPro" id="IPR002358">
    <property type="entry name" value="Ribosomal_uL6_CS"/>
</dbReference>
<dbReference type="Gene3D" id="3.90.930.12">
    <property type="entry name" value="Ribosomal protein L6, alpha-beta domain"/>
    <property type="match status" value="2"/>
</dbReference>
<dbReference type="InterPro" id="IPR020040">
    <property type="entry name" value="Ribosomal_uL6_a/b-dom"/>
</dbReference>
<name>A0A0G0KLW1_9BACT</name>
<dbReference type="GO" id="GO:0019843">
    <property type="term" value="F:rRNA binding"/>
    <property type="evidence" value="ECO:0007669"/>
    <property type="project" value="UniProtKB-UniRule"/>
</dbReference>
<feature type="domain" description="Large ribosomal subunit protein uL6 alpha-beta" evidence="7">
    <location>
        <begin position="91"/>
        <end position="164"/>
    </location>
</feature>
<dbReference type="SUPFAM" id="SSF56053">
    <property type="entry name" value="Ribosomal protein L6"/>
    <property type="match status" value="2"/>
</dbReference>
<keyword evidence="6" id="KW-0699">rRNA-binding</keyword>
<dbReference type="InterPro" id="IPR019906">
    <property type="entry name" value="Ribosomal_uL6_bac-type"/>
</dbReference>
<dbReference type="NCBIfam" id="TIGR03654">
    <property type="entry name" value="L6_bact"/>
    <property type="match status" value="1"/>
</dbReference>
<evidence type="ECO:0000256" key="4">
    <source>
        <dbReference type="NCBIfam" id="TIGR03654"/>
    </source>
</evidence>
<dbReference type="InterPro" id="IPR000702">
    <property type="entry name" value="Ribosomal_uL6-like"/>
</dbReference>
<comment type="caution">
    <text evidence="8">The sequence shown here is derived from an EMBL/GenBank/DDBJ whole genome shotgun (WGS) entry which is preliminary data.</text>
</comment>
<comment type="function">
    <text evidence="6">This protein binds to the 23S rRNA, and is important in its secondary structure. It is located near the subunit interface in the base of the L7/L12 stalk, and near the tRNA binding site of the peptidyltransferase center.</text>
</comment>
<evidence type="ECO:0000256" key="6">
    <source>
        <dbReference type="RuleBase" id="RU003870"/>
    </source>
</evidence>
<sequence>MSRIGRQIITIPENVTVKSENSLVTVTGPKGVLTYNLPVKIEISVENNQLKVTRLAEDKQTRSNHGSVRAHLNNMIKGVVDFWVKELEIRGTGYKASVADNKLTVLAGYIHPVYIIAPEGITISVAEESKVTVSGCDREVVGQVASNIRKIRTPEPYKGKGIRYKDEFIKLKAGKTAKA</sequence>
<dbReference type="PATRIC" id="fig|1618488.3.peg.458"/>
<dbReference type="GO" id="GO:0002181">
    <property type="term" value="P:cytoplasmic translation"/>
    <property type="evidence" value="ECO:0007669"/>
    <property type="project" value="TreeGrafter"/>
</dbReference>
<keyword evidence="6" id="KW-0694">RNA-binding</keyword>
<keyword evidence="1 5" id="KW-0689">Ribosomal protein</keyword>
<evidence type="ECO:0000313" key="8">
    <source>
        <dbReference type="EMBL" id="KKQ50154.1"/>
    </source>
</evidence>